<evidence type="ECO:0000259" key="6">
    <source>
        <dbReference type="Pfam" id="PF13001"/>
    </source>
</evidence>
<gene>
    <name evidence="9" type="ORF">QBC46DRAFT_355619</name>
</gene>
<dbReference type="Pfam" id="PF24492">
    <property type="entry name" value="HEAT_ECM29"/>
    <property type="match status" value="1"/>
</dbReference>
<dbReference type="Proteomes" id="UP001303473">
    <property type="component" value="Unassembled WGS sequence"/>
</dbReference>
<evidence type="ECO:0000256" key="2">
    <source>
        <dbReference type="ARBA" id="ARBA00022490"/>
    </source>
</evidence>
<evidence type="ECO:0000256" key="4">
    <source>
        <dbReference type="ARBA" id="ARBA00022942"/>
    </source>
</evidence>
<name>A0AAN6S359_9PEZI</name>
<keyword evidence="4" id="KW-0647">Proteasome</keyword>
<proteinExistence type="predicted"/>
<dbReference type="GO" id="GO:0060090">
    <property type="term" value="F:molecular adaptor activity"/>
    <property type="evidence" value="ECO:0007669"/>
    <property type="project" value="InterPro"/>
</dbReference>
<evidence type="ECO:0000256" key="5">
    <source>
        <dbReference type="SAM" id="MobiDB-lite"/>
    </source>
</evidence>
<feature type="domain" description="Proteasome adapter and scaffold protein ECM29 HEAT-repeat" evidence="8">
    <location>
        <begin position="1303"/>
        <end position="1462"/>
    </location>
</feature>
<dbReference type="PANTHER" id="PTHR23346">
    <property type="entry name" value="TRANSLATIONAL ACTIVATOR GCN1-RELATED"/>
    <property type="match status" value="1"/>
</dbReference>
<dbReference type="Gene3D" id="1.25.10.10">
    <property type="entry name" value="Leucine-rich Repeat Variant"/>
    <property type="match status" value="2"/>
</dbReference>
<protein>
    <submittedName>
        <fullName evidence="9">ARM repeat-containing protein</fullName>
    </submittedName>
</protein>
<reference evidence="10" key="1">
    <citation type="journal article" date="2023" name="Mol. Phylogenet. Evol.">
        <title>Genome-scale phylogeny and comparative genomics of the fungal order Sordariales.</title>
        <authorList>
            <person name="Hensen N."/>
            <person name="Bonometti L."/>
            <person name="Westerberg I."/>
            <person name="Brannstrom I.O."/>
            <person name="Guillou S."/>
            <person name="Cros-Aarteil S."/>
            <person name="Calhoun S."/>
            <person name="Haridas S."/>
            <person name="Kuo A."/>
            <person name="Mondo S."/>
            <person name="Pangilinan J."/>
            <person name="Riley R."/>
            <person name="LaButti K."/>
            <person name="Andreopoulos B."/>
            <person name="Lipzen A."/>
            <person name="Chen C."/>
            <person name="Yan M."/>
            <person name="Daum C."/>
            <person name="Ng V."/>
            <person name="Clum A."/>
            <person name="Steindorff A."/>
            <person name="Ohm R.A."/>
            <person name="Martin F."/>
            <person name="Silar P."/>
            <person name="Natvig D.O."/>
            <person name="Lalanne C."/>
            <person name="Gautier V."/>
            <person name="Ament-Velasquez S.L."/>
            <person name="Kruys A."/>
            <person name="Hutchinson M.I."/>
            <person name="Powell A.J."/>
            <person name="Barry K."/>
            <person name="Miller A.N."/>
            <person name="Grigoriev I.V."/>
            <person name="Debuchy R."/>
            <person name="Gladieux P."/>
            <person name="Hiltunen Thoren M."/>
            <person name="Johannesson H."/>
        </authorList>
    </citation>
    <scope>NUCLEOTIDE SEQUENCE [LARGE SCALE GENOMIC DNA]</scope>
    <source>
        <strain evidence="10">CBS 340.73</strain>
    </source>
</reference>
<dbReference type="InterPro" id="IPR055443">
    <property type="entry name" value="HEAT_ECM29"/>
</dbReference>
<dbReference type="InterPro" id="IPR016024">
    <property type="entry name" value="ARM-type_fold"/>
</dbReference>
<keyword evidence="2" id="KW-0963">Cytoplasm</keyword>
<dbReference type="PANTHER" id="PTHR23346:SF19">
    <property type="entry name" value="PROTEASOME ADAPTER AND SCAFFOLD PROTEIN ECM29"/>
    <property type="match status" value="1"/>
</dbReference>
<dbReference type="EMBL" id="MU853823">
    <property type="protein sequence ID" value="KAK3938765.1"/>
    <property type="molecule type" value="Genomic_DNA"/>
</dbReference>
<evidence type="ECO:0000313" key="9">
    <source>
        <dbReference type="EMBL" id="KAK3938765.1"/>
    </source>
</evidence>
<keyword evidence="10" id="KW-1185">Reference proteome</keyword>
<dbReference type="GO" id="GO:0043248">
    <property type="term" value="P:proteasome assembly"/>
    <property type="evidence" value="ECO:0007669"/>
    <property type="project" value="InterPro"/>
</dbReference>
<organism evidence="9 10">
    <name type="scientific">Diplogelasinospora grovesii</name>
    <dbReference type="NCBI Taxonomy" id="303347"/>
    <lineage>
        <taxon>Eukaryota</taxon>
        <taxon>Fungi</taxon>
        <taxon>Dikarya</taxon>
        <taxon>Ascomycota</taxon>
        <taxon>Pezizomycotina</taxon>
        <taxon>Sordariomycetes</taxon>
        <taxon>Sordariomycetidae</taxon>
        <taxon>Sordariales</taxon>
        <taxon>Diplogelasinosporaceae</taxon>
        <taxon>Diplogelasinospora</taxon>
    </lineage>
</organism>
<dbReference type="InterPro" id="IPR024372">
    <property type="entry name" value="Ecm29_N"/>
</dbReference>
<feature type="compositionally biased region" description="Basic and acidic residues" evidence="5">
    <location>
        <begin position="1682"/>
        <end position="1700"/>
    </location>
</feature>
<keyword evidence="3" id="KW-0677">Repeat</keyword>
<sequence length="1890" mass="208744">MAGPSTEQRELDLIEKVDFRILGVANNEEKLQALLKTYLPPLLLKAGSEHASVRTKAITLCQRLSTFIQPPSIVLPVAALLDQYKSVEAPLIKHFDLIFIQHSVGRLEPFERRKLIPKVIRGIGSDSGPSVSGLFNVLLRLLADLTLPGRGSKEDTSLREDVGLADSADAKFVATWFGKLLLLRSNATTSNGSPGLTDEDVKFLTLGKPDTWNPASKGLGLPETRIKVAGFLASGAFTDEERFIPAIYAASSSDSRVSSFGDDMLKRTTVSLEDSALVRRLFEAHSKLPAPYRIRILGLLSKSEISTTFTEEILAVFQREVTDNVNSSDAMQLDGPSTTTATTGLERTKIYRALFEFINWAARIGPKKTDFSKVGSSLIGLLREFTELQGWPKPRSLSLDETTLRSRAYETIGVLAKGTATPLEETNALVEWLFRSLAQDPTPDVVVNIDGALSSLTSIYQPPLDPELQSYLLEILMHYMGVAEGTAGAVRNVRHAVTKWANRCLPFTDVWARWIDILAIAGRRDERSDVIEEGQRGLDPWTHYVNNAELRTLPDWRDMATAFFVTPAPNMGLSKDPGQDDEEMEDDSSALNNSAFRNFRGHDNLAFTLALDYCKRILFLTALKDFKIEPGWARPLETLIHTDEPSRRTIRAYLRSVDSDYEKSLLYLLAAALEGMSKENIAVVGQCAQTFVDIASFAPRSVIARLIDHSPDLMSLVTSDKKEIRTMGAKAYGIVAAHPALSTDSLAQSKAALVKITKTMDTAVGSELNAVEGAFLALAHLLSRLAYYSPKRSEDLQTLYADLGQIFPTLDSVSSASMGTQEALIEAYTQLWTAGIQVAPDDSERNVNKSSIIKAFIGPLVVHAKKGNEKAIAALGRLPISLPGVDTDSGSDSDAILDLVLEKLYALHEIKQTEVQFAVGEAITAAIACWDAAAVQLTVDVDSDNTRDTIPKRPRYVIKTLEKILADCKTTKPSLLKASGIWLFCIIQHCSHIEEVQARLRQCQVAFTRLLSARDELVQETASRGLALVYEKGDLELRSELTRDLVATFTGTGPQLKVDEETELFDAGALPTGEGKSITSYKDIVNLANEVGDQSLVYKFMSLAANAATWSTRSAFGRFGLSNILSESETDPKLYPKLYRYRFDPNQNVQKSMNDIWKALVKDSNAVLEAHFDAIMEDLLKSVLGKEWRVRQASCAAISDLISGRPFQKYAKYYKDIWTAALRVLDDVKTTVRQAALHLCIALSTTLVRQLEESGSTASAKAMMNEALPFLLSDKGIESGVEDVKIFATITLIKIAKSGGKSLNPYIPMMVPRLLGILSTIEPDAINYHYLRAGEGNREKIDRIRSAMVSQSPITEAIENCMRSVDRDVMNELAPALEAAIKGAVGMPTKIGCNRVLTTLATRHTTDFAPYASRFLQIMEKQTLDRNDEVSQGYARATAYVMRVAPDEAKQRFVDRFVKLYLDSEDELRRQKVADVTLALSKNSPDHFMALEGQLLPFAYLAKHDTDEYVQQAFEEVWSKHAGSSLTVTRYIPEIVDLVSKSLNTAQWALKHAGALAIASAVAAVTSASDLSGQVNLENIKAVWPTFDKSLALKTFTGKEKLLDAFPNFVSKSKALWQKDAQFAEQLKKIAIREAKRNNDDYRPHAFRCLRRFAAARDDLSMLPEISSIVTEHLDLSEEEHPDAMDVDKSARNDKSRGGLDAKGQTAWAAIEAMAKGYNRAKMQQNPLEELRAIVSVLEENATGKKHSSKESQPYIAGAQFDAIRRLHWYECAAELLEQAAKSDGSASGSLEEYLFVVKWFLSTLDLDKAETGTEDQRLARTKAVNAALLLWKKQAMLLLSSKGQGQVHAGQTAGAKDAIKSAMERALKEERSQDVQQKWRECLSLLDQV</sequence>
<dbReference type="GO" id="GO:0005634">
    <property type="term" value="C:nucleus"/>
    <property type="evidence" value="ECO:0007669"/>
    <property type="project" value="TreeGrafter"/>
</dbReference>
<dbReference type="InterPro" id="IPR011989">
    <property type="entry name" value="ARM-like"/>
</dbReference>
<feature type="domain" description="Proteasome component Ecm29 N-terminal" evidence="6">
    <location>
        <begin position="14"/>
        <end position="519"/>
    </location>
</feature>
<dbReference type="GO" id="GO:0036503">
    <property type="term" value="P:ERAD pathway"/>
    <property type="evidence" value="ECO:0007669"/>
    <property type="project" value="TreeGrafter"/>
</dbReference>
<dbReference type="Pfam" id="PF23731">
    <property type="entry name" value="ARM_ECM29_C"/>
    <property type="match status" value="1"/>
</dbReference>
<evidence type="ECO:0000256" key="3">
    <source>
        <dbReference type="ARBA" id="ARBA00022737"/>
    </source>
</evidence>
<dbReference type="InterPro" id="IPR055444">
    <property type="entry name" value="ARM_ECM29"/>
</dbReference>
<evidence type="ECO:0000259" key="7">
    <source>
        <dbReference type="Pfam" id="PF23702"/>
    </source>
</evidence>
<accession>A0AAN6S359</accession>
<evidence type="ECO:0000259" key="8">
    <source>
        <dbReference type="Pfam" id="PF24492"/>
    </source>
</evidence>
<dbReference type="Pfam" id="PF13001">
    <property type="entry name" value="ECM29_N"/>
    <property type="match status" value="1"/>
</dbReference>
<dbReference type="SUPFAM" id="SSF48371">
    <property type="entry name" value="ARM repeat"/>
    <property type="match status" value="2"/>
</dbReference>
<feature type="region of interest" description="Disordered" evidence="5">
    <location>
        <begin position="1677"/>
        <end position="1700"/>
    </location>
</feature>
<feature type="domain" description="ECM29 ARM-like repeats" evidence="7">
    <location>
        <begin position="690"/>
        <end position="794"/>
    </location>
</feature>
<dbReference type="Pfam" id="PF23702">
    <property type="entry name" value="ARM_ECM29"/>
    <property type="match status" value="1"/>
</dbReference>
<evidence type="ECO:0000313" key="10">
    <source>
        <dbReference type="Proteomes" id="UP001303473"/>
    </source>
</evidence>
<comment type="subcellular location">
    <subcellularLocation>
        <location evidence="1">Cytoplasm</location>
    </subcellularLocation>
</comment>
<dbReference type="GO" id="GO:0000502">
    <property type="term" value="C:proteasome complex"/>
    <property type="evidence" value="ECO:0007669"/>
    <property type="project" value="UniProtKB-KW"/>
</dbReference>
<dbReference type="GO" id="GO:0005737">
    <property type="term" value="C:cytoplasm"/>
    <property type="evidence" value="ECO:0007669"/>
    <property type="project" value="UniProtKB-SubCell"/>
</dbReference>
<comment type="caution">
    <text evidence="9">The sequence shown here is derived from an EMBL/GenBank/DDBJ whole genome shotgun (WGS) entry which is preliminary data.</text>
</comment>
<evidence type="ECO:0000256" key="1">
    <source>
        <dbReference type="ARBA" id="ARBA00004496"/>
    </source>
</evidence>